<evidence type="ECO:0000313" key="7">
    <source>
        <dbReference type="Proteomes" id="UP000502498"/>
    </source>
</evidence>
<feature type="domain" description="ABC transporter" evidence="5">
    <location>
        <begin position="258"/>
        <end position="499"/>
    </location>
</feature>
<gene>
    <name evidence="6" type="ORF">HQM25_16480</name>
</gene>
<sequence length="499" mass="54167">MTNDVVLTIADLSKSFGVVRALKNVDFELRDGEIHGLIGENGSGKSTLTSIVAGQQVADSGAIDFQGERWAPSTVNEALAAGVGMIVQEAGTVSGVSVAENLFLGDTRRFSRFGIVDRRALHDAGRQALAAIGIPDIDPAAMTGSLDIQTRKLVELARVMMHRPKVVVVDETTTALSQDGRDLLYRLMDEQKSRGSVIFISHDLDEIMSVCDRLTVLRDGDIIRTFDKHEFDEDDIRAAMIGRNLEGHYYREDQTPSWGSEIVLEAEHVSVGDKVRDVSLSVRSGEILGIGGLSHSGMHELGKALFGAIRVDSGQVTAQGRRITSEQRAVRASLGYVSKDRDTESLSLTASIRDNIASAGLRIIGRGRAGLITSRAETAYVADPMAQLEIKAPSAETVVSTLSGGNKQKVVFGKWIACGTEVLILDCPTRGVDVGVKQAMYRLMTDLKNEGKAIVIVSEEMTELMGMSDRLLIMKDGQVVREFERSADLNEMEIIECMI</sequence>
<dbReference type="InterPro" id="IPR027417">
    <property type="entry name" value="P-loop_NTPase"/>
</dbReference>
<dbReference type="EMBL" id="CP054038">
    <property type="protein sequence ID" value="QKJ20798.1"/>
    <property type="molecule type" value="Genomic_DNA"/>
</dbReference>
<dbReference type="RefSeq" id="WP_172991223.1">
    <property type="nucleotide sequence ID" value="NZ_CP054038.1"/>
</dbReference>
<dbReference type="PROSITE" id="PS50893">
    <property type="entry name" value="ABC_TRANSPORTER_2"/>
    <property type="match status" value="2"/>
</dbReference>
<dbReference type="PROSITE" id="PS00211">
    <property type="entry name" value="ABC_TRANSPORTER_1"/>
    <property type="match status" value="1"/>
</dbReference>
<keyword evidence="2" id="KW-0677">Repeat</keyword>
<organism evidence="6 7">
    <name type="scientific">Microbacterium hominis</name>
    <dbReference type="NCBI Taxonomy" id="162426"/>
    <lineage>
        <taxon>Bacteria</taxon>
        <taxon>Bacillati</taxon>
        <taxon>Actinomycetota</taxon>
        <taxon>Actinomycetes</taxon>
        <taxon>Micrococcales</taxon>
        <taxon>Microbacteriaceae</taxon>
        <taxon>Microbacterium</taxon>
    </lineage>
</organism>
<dbReference type="InterPro" id="IPR050107">
    <property type="entry name" value="ABC_carbohydrate_import_ATPase"/>
</dbReference>
<dbReference type="SUPFAM" id="SSF52540">
    <property type="entry name" value="P-loop containing nucleoside triphosphate hydrolases"/>
    <property type="match status" value="2"/>
</dbReference>
<dbReference type="CDD" id="cd03216">
    <property type="entry name" value="ABC_Carb_Monos_I"/>
    <property type="match status" value="1"/>
</dbReference>
<keyword evidence="1" id="KW-0813">Transport</keyword>
<dbReference type="InterPro" id="IPR017871">
    <property type="entry name" value="ABC_transporter-like_CS"/>
</dbReference>
<dbReference type="InterPro" id="IPR003439">
    <property type="entry name" value="ABC_transporter-like_ATP-bd"/>
</dbReference>
<dbReference type="AlphaFoldDB" id="A0A7D4Q2P8"/>
<dbReference type="PANTHER" id="PTHR43790">
    <property type="entry name" value="CARBOHYDRATE TRANSPORT ATP-BINDING PROTEIN MG119-RELATED"/>
    <property type="match status" value="1"/>
</dbReference>
<evidence type="ECO:0000256" key="1">
    <source>
        <dbReference type="ARBA" id="ARBA00022448"/>
    </source>
</evidence>
<dbReference type="Gene3D" id="3.40.50.300">
    <property type="entry name" value="P-loop containing nucleotide triphosphate hydrolases"/>
    <property type="match status" value="2"/>
</dbReference>
<dbReference type="PANTHER" id="PTHR43790:SF9">
    <property type="entry name" value="GALACTOFURANOSE TRANSPORTER ATP-BINDING PROTEIN YTFR"/>
    <property type="match status" value="1"/>
</dbReference>
<protein>
    <submittedName>
        <fullName evidence="6">Sugar ABC transporter ATP-binding protein</fullName>
    </submittedName>
</protein>
<dbReference type="InterPro" id="IPR003593">
    <property type="entry name" value="AAA+_ATPase"/>
</dbReference>
<evidence type="ECO:0000256" key="4">
    <source>
        <dbReference type="ARBA" id="ARBA00022840"/>
    </source>
</evidence>
<keyword evidence="3" id="KW-0547">Nucleotide-binding</keyword>
<evidence type="ECO:0000256" key="3">
    <source>
        <dbReference type="ARBA" id="ARBA00022741"/>
    </source>
</evidence>
<proteinExistence type="predicted"/>
<dbReference type="Proteomes" id="UP000502498">
    <property type="component" value="Chromosome"/>
</dbReference>
<evidence type="ECO:0000313" key="6">
    <source>
        <dbReference type="EMBL" id="QKJ20798.1"/>
    </source>
</evidence>
<dbReference type="GO" id="GO:0016887">
    <property type="term" value="F:ATP hydrolysis activity"/>
    <property type="evidence" value="ECO:0007669"/>
    <property type="project" value="InterPro"/>
</dbReference>
<reference evidence="6 7" key="1">
    <citation type="submission" date="2020-05" db="EMBL/GenBank/DDBJ databases">
        <title>Strain PA2F3 complete genome.</title>
        <authorList>
            <person name="Kim Y.-S."/>
            <person name="Kim S.-J."/>
            <person name="Jung H.-k."/>
            <person name="Kim S.-E."/>
            <person name="Kim K.-H."/>
        </authorList>
    </citation>
    <scope>NUCLEOTIDE SEQUENCE [LARGE SCALE GENOMIC DNA]</scope>
    <source>
        <strain evidence="6 7">PA2F3</strain>
    </source>
</reference>
<keyword evidence="4 6" id="KW-0067">ATP-binding</keyword>
<feature type="domain" description="ABC transporter" evidence="5">
    <location>
        <begin position="7"/>
        <end position="244"/>
    </location>
</feature>
<dbReference type="CDD" id="cd03215">
    <property type="entry name" value="ABC_Carb_Monos_II"/>
    <property type="match status" value="1"/>
</dbReference>
<dbReference type="SMART" id="SM00382">
    <property type="entry name" value="AAA"/>
    <property type="match status" value="1"/>
</dbReference>
<evidence type="ECO:0000256" key="2">
    <source>
        <dbReference type="ARBA" id="ARBA00022737"/>
    </source>
</evidence>
<dbReference type="Pfam" id="PF00005">
    <property type="entry name" value="ABC_tran"/>
    <property type="match status" value="2"/>
</dbReference>
<evidence type="ECO:0000259" key="5">
    <source>
        <dbReference type="PROSITE" id="PS50893"/>
    </source>
</evidence>
<name>A0A7D4Q2P8_9MICO</name>
<dbReference type="GO" id="GO:0005524">
    <property type="term" value="F:ATP binding"/>
    <property type="evidence" value="ECO:0007669"/>
    <property type="project" value="UniProtKB-KW"/>
</dbReference>
<accession>A0A7D4Q2P8</accession>